<dbReference type="InterPro" id="IPR001466">
    <property type="entry name" value="Beta-lactam-related"/>
</dbReference>
<dbReference type="SUPFAM" id="SSF56601">
    <property type="entry name" value="beta-lactamase/transpeptidase-like"/>
    <property type="match status" value="1"/>
</dbReference>
<dbReference type="PANTHER" id="PTHR43283">
    <property type="entry name" value="BETA-LACTAMASE-RELATED"/>
    <property type="match status" value="1"/>
</dbReference>
<gene>
    <name evidence="3" type="ORF">AWOD_II_0072</name>
</gene>
<dbReference type="PATRIC" id="fig|80852.17.peg.2812"/>
<dbReference type="STRING" id="80852.AWOD_II_0072"/>
<accession>A0A090I5Q0</accession>
<dbReference type="HOGENOM" id="CLU_030169_0_1_6"/>
<name>A0A090I5Q0_9GAMM</name>
<evidence type="ECO:0000256" key="1">
    <source>
        <dbReference type="SAM" id="SignalP"/>
    </source>
</evidence>
<sequence>MKSLIAISIVTALFAGSAFANESVNESSTNVDVYNTHDFFLEKGNRVKLQFPIEQSKFAWQNLSRFYPTAQIERDGPVYQFPYQIDKKIGEISATVHGEIKTLNEHLDSYPVDAFLVVKSGEVVFERYNTMRKTDKHNWFSNSKITAGIELAKLVNEGKVNPSDPVSKYIPELKGSDWDTVSVSDTANMATGLNATEHDEPEADSRINPEQPWFKWAVSIGVFEGEGNQSPLEVLAEMKRRAPGGKTFEYNSINTFVLARLIENVRNLPMNEIVSRDMWQKMGANNDAYTVVSPKGGYPLMFFSMNTTIEDMTKFGMLLTPSAAKLGNGGVSKEVITLIQDSGNPEAYGGGYVGKMMENSFYNDTNIKNGYQFDAIFEDGDLYKAGVGGQGVYISPEKDLVISFFSTSNGKNQEETYAREIAKYFSR</sequence>
<dbReference type="OrthoDB" id="9814204at2"/>
<proteinExistence type="predicted"/>
<dbReference type="Pfam" id="PF00144">
    <property type="entry name" value="Beta-lactamase"/>
    <property type="match status" value="1"/>
</dbReference>
<keyword evidence="4" id="KW-1185">Reference proteome</keyword>
<feature type="chain" id="PRO_5001857178" evidence="1">
    <location>
        <begin position="21"/>
        <end position="427"/>
    </location>
</feature>
<dbReference type="KEGG" id="awd:AWOD_II_0072"/>
<dbReference type="GeneID" id="28542319"/>
<evidence type="ECO:0000259" key="2">
    <source>
        <dbReference type="Pfam" id="PF00144"/>
    </source>
</evidence>
<dbReference type="Gene3D" id="3.40.710.10">
    <property type="entry name" value="DD-peptidase/beta-lactamase superfamily"/>
    <property type="match status" value="1"/>
</dbReference>
<keyword evidence="1" id="KW-0732">Signal</keyword>
<organism evidence="3 4">
    <name type="scientific">Aliivibrio wodanis</name>
    <dbReference type="NCBI Taxonomy" id="80852"/>
    <lineage>
        <taxon>Bacteria</taxon>
        <taxon>Pseudomonadati</taxon>
        <taxon>Pseudomonadota</taxon>
        <taxon>Gammaproteobacteria</taxon>
        <taxon>Vibrionales</taxon>
        <taxon>Vibrionaceae</taxon>
        <taxon>Aliivibrio</taxon>
    </lineage>
</organism>
<dbReference type="AlphaFoldDB" id="A0A090I5Q0"/>
<dbReference type="Proteomes" id="UP000032427">
    <property type="component" value="Chromosome 2"/>
</dbReference>
<dbReference type="InterPro" id="IPR012338">
    <property type="entry name" value="Beta-lactam/transpept-like"/>
</dbReference>
<feature type="domain" description="Beta-lactamase-related" evidence="2">
    <location>
        <begin position="110"/>
        <end position="420"/>
    </location>
</feature>
<feature type="signal peptide" evidence="1">
    <location>
        <begin position="1"/>
        <end position="20"/>
    </location>
</feature>
<evidence type="ECO:0000313" key="4">
    <source>
        <dbReference type="Proteomes" id="UP000032427"/>
    </source>
</evidence>
<dbReference type="PANTHER" id="PTHR43283:SF7">
    <property type="entry name" value="BETA-LACTAMASE-RELATED DOMAIN-CONTAINING PROTEIN"/>
    <property type="match status" value="1"/>
</dbReference>
<dbReference type="EMBL" id="LN554847">
    <property type="protein sequence ID" value="CED56731.1"/>
    <property type="molecule type" value="Genomic_DNA"/>
</dbReference>
<reference evidence="4" key="1">
    <citation type="submission" date="2014-09" db="EMBL/GenBank/DDBJ databases">
        <authorList>
            <person name="Hjerde E."/>
        </authorList>
    </citation>
    <scope>NUCLEOTIDE SEQUENCE [LARGE SCALE GENOMIC DNA]</scope>
    <source>
        <strain evidence="4">06/09/139</strain>
    </source>
</reference>
<dbReference type="InterPro" id="IPR050789">
    <property type="entry name" value="Diverse_Enzym_Activities"/>
</dbReference>
<evidence type="ECO:0000313" key="3">
    <source>
        <dbReference type="EMBL" id="CED56731.1"/>
    </source>
</evidence>
<protein>
    <submittedName>
        <fullName evidence="3">Putative beta-lactamase</fullName>
    </submittedName>
</protein>